<dbReference type="RefSeq" id="WP_132168873.1">
    <property type="nucleotide sequence ID" value="NZ_SMKX01000048.1"/>
</dbReference>
<dbReference type="AlphaFoldDB" id="A0A4R4ZKG1"/>
<keyword evidence="2" id="KW-0315">Glutamine amidotransferase</keyword>
<dbReference type="EMBL" id="SMKX01000048">
    <property type="protein sequence ID" value="TDD58650.1"/>
    <property type="molecule type" value="Genomic_DNA"/>
</dbReference>
<dbReference type="Gene3D" id="3.40.50.880">
    <property type="match status" value="1"/>
</dbReference>
<sequence>MSITENLTVHLAVYDTLADWEVGFVSAHINNGLWHQAPGRFKMQTVSAALEPVTTMGGLRVLPDSLLAELRPEDSAMLILPGNDLWPTEAYAPYVEKAREFLDAGVPVAAICGATGALALAGLLDDREHTSSAAAFLDSLGYQGGHLYKEERAVTDRGLITAGAQAPVEFARAIFAELEIYKAPVLDSLYKLYGDQDPAGFYELMSV</sequence>
<organism evidence="2 3">
    <name type="scientific">Kribbella antibiotica</name>
    <dbReference type="NCBI Taxonomy" id="190195"/>
    <lineage>
        <taxon>Bacteria</taxon>
        <taxon>Bacillati</taxon>
        <taxon>Actinomycetota</taxon>
        <taxon>Actinomycetes</taxon>
        <taxon>Propionibacteriales</taxon>
        <taxon>Kribbellaceae</taxon>
        <taxon>Kribbella</taxon>
    </lineage>
</organism>
<accession>A0A4R4ZKG1</accession>
<gene>
    <name evidence="2" type="ORF">E1263_18245</name>
</gene>
<dbReference type="InterPro" id="IPR029062">
    <property type="entry name" value="Class_I_gatase-like"/>
</dbReference>
<comment type="caution">
    <text evidence="2">The sequence shown here is derived from an EMBL/GenBank/DDBJ whole genome shotgun (WGS) entry which is preliminary data.</text>
</comment>
<keyword evidence="2" id="KW-0808">Transferase</keyword>
<name>A0A4R4ZKG1_9ACTN</name>
<dbReference type="SUPFAM" id="SSF52317">
    <property type="entry name" value="Class I glutamine amidotransferase-like"/>
    <property type="match status" value="1"/>
</dbReference>
<dbReference type="InterPro" id="IPR002818">
    <property type="entry name" value="DJ-1/PfpI"/>
</dbReference>
<protein>
    <submittedName>
        <fullName evidence="2">Glutamine amidotransferase</fullName>
    </submittedName>
</protein>
<feature type="domain" description="DJ-1/PfpI" evidence="1">
    <location>
        <begin position="9"/>
        <end position="176"/>
    </location>
</feature>
<dbReference type="OrthoDB" id="6003696at2"/>
<dbReference type="Pfam" id="PF01965">
    <property type="entry name" value="DJ-1_PfpI"/>
    <property type="match status" value="1"/>
</dbReference>
<proteinExistence type="predicted"/>
<dbReference type="GO" id="GO:0016740">
    <property type="term" value="F:transferase activity"/>
    <property type="evidence" value="ECO:0007669"/>
    <property type="project" value="UniProtKB-KW"/>
</dbReference>
<evidence type="ECO:0000313" key="3">
    <source>
        <dbReference type="Proteomes" id="UP000295124"/>
    </source>
</evidence>
<reference evidence="2 3" key="1">
    <citation type="submission" date="2019-03" db="EMBL/GenBank/DDBJ databases">
        <title>Draft genome sequences of novel Actinobacteria.</title>
        <authorList>
            <person name="Sahin N."/>
            <person name="Ay H."/>
            <person name="Saygin H."/>
        </authorList>
    </citation>
    <scope>NUCLEOTIDE SEQUENCE [LARGE SCALE GENOMIC DNA]</scope>
    <source>
        <strain evidence="2 3">JCM 13523</strain>
    </source>
</reference>
<keyword evidence="3" id="KW-1185">Reference proteome</keyword>
<evidence type="ECO:0000259" key="1">
    <source>
        <dbReference type="Pfam" id="PF01965"/>
    </source>
</evidence>
<evidence type="ECO:0000313" key="2">
    <source>
        <dbReference type="EMBL" id="TDD58650.1"/>
    </source>
</evidence>
<dbReference type="Proteomes" id="UP000295124">
    <property type="component" value="Unassembled WGS sequence"/>
</dbReference>